<dbReference type="GO" id="GO:0005975">
    <property type="term" value="P:carbohydrate metabolic process"/>
    <property type="evidence" value="ECO:0007669"/>
    <property type="project" value="InterPro"/>
</dbReference>
<keyword evidence="9" id="KW-0326">Glycosidase</keyword>
<dbReference type="OrthoDB" id="9801077at2"/>
<comment type="catalytic activity">
    <reaction evidence="1">
        <text>Hydrolysis of terminal, non-reducing beta-D-mannose residues in beta-D-mannosides.</text>
        <dbReference type="EC" id="3.2.1.25"/>
    </reaction>
</comment>
<feature type="domain" description="Beta-mannosidase-like galactose-binding" evidence="16">
    <location>
        <begin position="26"/>
        <end position="188"/>
    </location>
</feature>
<dbReference type="SUPFAM" id="SSF49785">
    <property type="entry name" value="Galactose-binding domain-like"/>
    <property type="match status" value="1"/>
</dbReference>
<keyword evidence="8" id="KW-0325">Glycoprotein</keyword>
<keyword evidence="18" id="KW-1185">Reference proteome</keyword>
<dbReference type="RefSeq" id="WP_146886496.1">
    <property type="nucleotide sequence ID" value="NZ_BJXB01000016.1"/>
</dbReference>
<dbReference type="InterPro" id="IPR054593">
    <property type="entry name" value="Beta-mannosidase-like_N2"/>
</dbReference>
<dbReference type="Gene3D" id="2.60.40.10">
    <property type="entry name" value="Immunoglobulins"/>
    <property type="match status" value="2"/>
</dbReference>
<organism evidence="17 18">
    <name type="scientific">Deinococcus cellulosilyticus (strain DSM 18568 / NBRC 106333 / KACC 11606 / 5516J-15)</name>
    <dbReference type="NCBI Taxonomy" id="1223518"/>
    <lineage>
        <taxon>Bacteria</taxon>
        <taxon>Thermotogati</taxon>
        <taxon>Deinococcota</taxon>
        <taxon>Deinococci</taxon>
        <taxon>Deinococcales</taxon>
        <taxon>Deinococcaceae</taxon>
        <taxon>Deinococcus</taxon>
    </lineage>
</organism>
<comment type="subunit">
    <text evidence="4">Homodimer.</text>
</comment>
<evidence type="ECO:0000259" key="16">
    <source>
        <dbReference type="Pfam" id="PF22666"/>
    </source>
</evidence>
<dbReference type="GO" id="GO:0005576">
    <property type="term" value="C:extracellular region"/>
    <property type="evidence" value="ECO:0007669"/>
    <property type="project" value="UniProtKB-SubCell"/>
</dbReference>
<dbReference type="Pfam" id="PF00703">
    <property type="entry name" value="Glyco_hydro_2"/>
    <property type="match status" value="1"/>
</dbReference>
<accession>A0A511N619</accession>
<dbReference type="InterPro" id="IPR041447">
    <property type="entry name" value="Mannosidase_ig"/>
</dbReference>
<dbReference type="EC" id="3.2.1.25" evidence="5"/>
<dbReference type="Gene3D" id="3.20.20.80">
    <property type="entry name" value="Glycosidases"/>
    <property type="match status" value="1"/>
</dbReference>
<dbReference type="InterPro" id="IPR041625">
    <property type="entry name" value="Beta-mannosidase_Ig"/>
</dbReference>
<evidence type="ECO:0000259" key="14">
    <source>
        <dbReference type="Pfam" id="PF17753"/>
    </source>
</evidence>
<evidence type="ECO:0000313" key="18">
    <source>
        <dbReference type="Proteomes" id="UP000321306"/>
    </source>
</evidence>
<evidence type="ECO:0000259" key="13">
    <source>
        <dbReference type="Pfam" id="PF00703"/>
    </source>
</evidence>
<evidence type="ECO:0000256" key="12">
    <source>
        <dbReference type="ARBA" id="ARBA00041614"/>
    </source>
</evidence>
<dbReference type="AlphaFoldDB" id="A0A511N619"/>
<proteinExistence type="inferred from homology"/>
<evidence type="ECO:0000256" key="4">
    <source>
        <dbReference type="ARBA" id="ARBA00011738"/>
    </source>
</evidence>
<evidence type="ECO:0000256" key="5">
    <source>
        <dbReference type="ARBA" id="ARBA00012754"/>
    </source>
</evidence>
<evidence type="ECO:0000256" key="3">
    <source>
        <dbReference type="ARBA" id="ARBA00004740"/>
    </source>
</evidence>
<evidence type="ECO:0000259" key="15">
    <source>
        <dbReference type="Pfam" id="PF17786"/>
    </source>
</evidence>
<dbReference type="InterPro" id="IPR006102">
    <property type="entry name" value="Ig-like_GH2"/>
</dbReference>
<dbReference type="InterPro" id="IPR036156">
    <property type="entry name" value="Beta-gal/glucu_dom_sf"/>
</dbReference>
<sequence length="831" mass="94373">MIEHLLHSGWTLKARTPSLSLQADFQTQEGWTPATVPGTVQWDLLKTGQIDDPFYGLNEKTVQWIGEDEWLYSTEFTVTSADLQAEHVELHFEGLDTLCTVWLNGQQILVSDNMFVPRTINVKSCLQEGLNTLQLVFESPLEKGRELEAQHGRRPVWNGDHSRVYVRKAQYHYGWDWGPVLLTAGPWKPIRLRAFTARIDDVYAPVEVTPDLHSALVPVQVQLAGTLTDQILHITLLGPDGQVVQQQQVQASESSQVLFQVDAPELWFPNGYGKQPLYTLQVRLQAGNEVLDQKQLRLGMRRLRVVQEAVLGESGRSFYFEVNNQPIFSGGANWIPDDLILNRISDEQYRRRLTQAKDANMNMIRVWGGGIYEADVFYDLCDELGLLVWQDFMFGCGMYPAHESFRASVQQEAEAQVKRLRNHTSIALWCGNNEDYQIAQSVGAYGPGGDESKFDAKVIYEVLLREVCERLDPGTLYWPGSPYGGDDVYTGLTGDRHTWEIWHAQMAPYQEYKNFEGRFVSEFGMMSAPSLALIQQSMPEAEWFPESQTFVHHTKATGPNGKPDGARRLAVYQAENLRGHRNLEEYIYNTQLVQAEAMRYAYRDFRKRFEGPGKYAVSGALVWQLNDCWPVSSWAIIDSLEIPKPAYFTIKRELSTFSVGIQKTRDLEVWVSSGSFKTHEATLHLHAYNLQGEWVSSTTRTVTLLPNRRTDVEAWQLDTSPLIHFAELLIDDQVVARSSEFPEPYKYFHFADPQLQLEYLNDHSIRITAQKPVKGVWLDAGASVGWNDNFIDLRAGESRVLEAPDLAGRTVQVRYLGADQATQVKPAVVGA</sequence>
<comment type="pathway">
    <text evidence="3">Glycan metabolism; N-glycan degradation.</text>
</comment>
<evidence type="ECO:0000256" key="8">
    <source>
        <dbReference type="ARBA" id="ARBA00023180"/>
    </source>
</evidence>
<gene>
    <name evidence="17" type="ORF">DC3_35110</name>
</gene>
<dbReference type="GO" id="GO:0004567">
    <property type="term" value="F:beta-mannosidase activity"/>
    <property type="evidence" value="ECO:0007669"/>
    <property type="project" value="UniProtKB-EC"/>
</dbReference>
<evidence type="ECO:0000256" key="2">
    <source>
        <dbReference type="ARBA" id="ARBA00004613"/>
    </source>
</evidence>
<keyword evidence="6" id="KW-0964">Secreted</keyword>
<dbReference type="PANTHER" id="PTHR43730">
    <property type="entry name" value="BETA-MANNOSIDASE"/>
    <property type="match status" value="1"/>
</dbReference>
<evidence type="ECO:0000256" key="7">
    <source>
        <dbReference type="ARBA" id="ARBA00022801"/>
    </source>
</evidence>
<evidence type="ECO:0000256" key="10">
    <source>
        <dbReference type="ARBA" id="ARBA00038429"/>
    </source>
</evidence>
<feature type="domain" description="Glycoside hydrolase family 2 immunoglobulin-like beta-sandwich" evidence="13">
    <location>
        <begin position="198"/>
        <end position="301"/>
    </location>
</feature>
<dbReference type="FunFam" id="3.20.20.80:FF:000050">
    <property type="entry name" value="Beta-mannosidase B"/>
    <property type="match status" value="1"/>
</dbReference>
<comment type="similarity">
    <text evidence="10">Belongs to the glycosyl hydrolase 2 family. Beta-mannosidase B subfamily.</text>
</comment>
<dbReference type="Pfam" id="PF17786">
    <property type="entry name" value="Mannosidase_ig"/>
    <property type="match status" value="1"/>
</dbReference>
<comment type="subcellular location">
    <subcellularLocation>
        <location evidence="2">Secreted</location>
    </subcellularLocation>
</comment>
<dbReference type="Pfam" id="PF17753">
    <property type="entry name" value="Ig_mannosidase"/>
    <property type="match status" value="1"/>
</dbReference>
<dbReference type="SUPFAM" id="SSF49303">
    <property type="entry name" value="beta-Galactosidase/glucuronidase domain"/>
    <property type="match status" value="2"/>
</dbReference>
<keyword evidence="7" id="KW-0378">Hydrolase</keyword>
<name>A0A511N619_DEIC1</name>
<dbReference type="SUPFAM" id="SSF51445">
    <property type="entry name" value="(Trans)glycosidases"/>
    <property type="match status" value="1"/>
</dbReference>
<dbReference type="Proteomes" id="UP000321306">
    <property type="component" value="Unassembled WGS sequence"/>
</dbReference>
<evidence type="ECO:0000313" key="17">
    <source>
        <dbReference type="EMBL" id="GEM47876.1"/>
    </source>
</evidence>
<dbReference type="PANTHER" id="PTHR43730:SF1">
    <property type="entry name" value="BETA-MANNOSIDASE"/>
    <property type="match status" value="1"/>
</dbReference>
<dbReference type="Gene3D" id="2.60.120.260">
    <property type="entry name" value="Galactose-binding domain-like"/>
    <property type="match status" value="1"/>
</dbReference>
<feature type="domain" description="Beta-mannosidase Ig-fold" evidence="14">
    <location>
        <begin position="751"/>
        <end position="802"/>
    </location>
</feature>
<dbReference type="EMBL" id="BJXB01000016">
    <property type="protein sequence ID" value="GEM47876.1"/>
    <property type="molecule type" value="Genomic_DNA"/>
</dbReference>
<dbReference type="InterPro" id="IPR050887">
    <property type="entry name" value="Beta-mannosidase_GH2"/>
</dbReference>
<evidence type="ECO:0000256" key="6">
    <source>
        <dbReference type="ARBA" id="ARBA00022525"/>
    </source>
</evidence>
<dbReference type="InterPro" id="IPR017853">
    <property type="entry name" value="GH"/>
</dbReference>
<feature type="domain" description="Mannosidase Ig/CBM-like" evidence="15">
    <location>
        <begin position="666"/>
        <end position="747"/>
    </location>
</feature>
<dbReference type="InterPro" id="IPR013783">
    <property type="entry name" value="Ig-like_fold"/>
</dbReference>
<dbReference type="GO" id="GO:0006516">
    <property type="term" value="P:glycoprotein catabolic process"/>
    <property type="evidence" value="ECO:0007669"/>
    <property type="project" value="TreeGrafter"/>
</dbReference>
<dbReference type="InterPro" id="IPR008979">
    <property type="entry name" value="Galactose-bd-like_sf"/>
</dbReference>
<protein>
    <recommendedName>
        <fullName evidence="11">Beta-mannosidase B</fullName>
        <ecNumber evidence="5">3.2.1.25</ecNumber>
    </recommendedName>
    <alternativeName>
        <fullName evidence="12">Mannanase B</fullName>
    </alternativeName>
</protein>
<comment type="caution">
    <text evidence="17">The sequence shown here is derived from an EMBL/GenBank/DDBJ whole genome shotgun (WGS) entry which is preliminary data.</text>
</comment>
<evidence type="ECO:0000256" key="1">
    <source>
        <dbReference type="ARBA" id="ARBA00000829"/>
    </source>
</evidence>
<evidence type="ECO:0000256" key="11">
    <source>
        <dbReference type="ARBA" id="ARBA00041069"/>
    </source>
</evidence>
<dbReference type="Pfam" id="PF22666">
    <property type="entry name" value="Glyco_hydro_2_N2"/>
    <property type="match status" value="1"/>
</dbReference>
<reference evidence="17 18" key="1">
    <citation type="submission" date="2019-07" db="EMBL/GenBank/DDBJ databases">
        <title>Whole genome shotgun sequence of Deinococcus cellulosilyticus NBRC 106333.</title>
        <authorList>
            <person name="Hosoyama A."/>
            <person name="Uohara A."/>
            <person name="Ohji S."/>
            <person name="Ichikawa N."/>
        </authorList>
    </citation>
    <scope>NUCLEOTIDE SEQUENCE [LARGE SCALE GENOMIC DNA]</scope>
    <source>
        <strain evidence="17 18">NBRC 106333</strain>
    </source>
</reference>
<evidence type="ECO:0000256" key="9">
    <source>
        <dbReference type="ARBA" id="ARBA00023295"/>
    </source>
</evidence>